<evidence type="ECO:0000256" key="7">
    <source>
        <dbReference type="SAM" id="MobiDB-lite"/>
    </source>
</evidence>
<reference evidence="10" key="1">
    <citation type="journal article" date="2019" name="Int. J. Syst. Evol. Microbiol.">
        <title>The Global Catalogue of Microorganisms (GCM) 10K type strain sequencing project: providing services to taxonomists for standard genome sequencing and annotation.</title>
        <authorList>
            <consortium name="The Broad Institute Genomics Platform"/>
            <consortium name="The Broad Institute Genome Sequencing Center for Infectious Disease"/>
            <person name="Wu L."/>
            <person name="Ma J."/>
        </authorList>
    </citation>
    <scope>NUCLEOTIDE SEQUENCE [LARGE SCALE GENOMIC DNA]</scope>
    <source>
        <strain evidence="10">JCM 11483</strain>
    </source>
</reference>
<evidence type="ECO:0000256" key="2">
    <source>
        <dbReference type="ARBA" id="ARBA00022552"/>
    </source>
</evidence>
<dbReference type="InterPro" id="IPR035996">
    <property type="entry name" value="4pyrrol_Methylase_sf"/>
</dbReference>
<dbReference type="SUPFAM" id="SSF53790">
    <property type="entry name" value="Tetrapyrrole methylase"/>
    <property type="match status" value="1"/>
</dbReference>
<comment type="subcellular location">
    <subcellularLocation>
        <location evidence="6">Cytoplasm</location>
    </subcellularLocation>
</comment>
<evidence type="ECO:0000256" key="5">
    <source>
        <dbReference type="ARBA" id="ARBA00022691"/>
    </source>
</evidence>
<gene>
    <name evidence="6 9" type="primary">rsmI</name>
    <name evidence="9" type="ORF">GCM10020260_16790</name>
</gene>
<dbReference type="InterPro" id="IPR014777">
    <property type="entry name" value="4pyrrole_Mease_sub1"/>
</dbReference>
<dbReference type="Pfam" id="PF00590">
    <property type="entry name" value="TP_methylase"/>
    <property type="match status" value="1"/>
</dbReference>
<accession>A0ABP6REK7</accession>
<dbReference type="InterPro" id="IPR018063">
    <property type="entry name" value="SAM_MeTrfase_RsmI_CS"/>
</dbReference>
<organism evidence="9 10">
    <name type="scientific">Nesterenkonia halobia</name>
    <dbReference type="NCBI Taxonomy" id="37922"/>
    <lineage>
        <taxon>Bacteria</taxon>
        <taxon>Bacillati</taxon>
        <taxon>Actinomycetota</taxon>
        <taxon>Actinomycetes</taxon>
        <taxon>Micrococcales</taxon>
        <taxon>Micrococcaceae</taxon>
        <taxon>Nesterenkonia</taxon>
    </lineage>
</organism>
<dbReference type="Gene3D" id="3.30.950.10">
    <property type="entry name" value="Methyltransferase, Cobalt-precorrin-4 Transmethylase, Domain 2"/>
    <property type="match status" value="1"/>
</dbReference>
<keyword evidence="10" id="KW-1185">Reference proteome</keyword>
<feature type="domain" description="Tetrapyrrole methylase" evidence="8">
    <location>
        <begin position="63"/>
        <end position="265"/>
    </location>
</feature>
<comment type="similarity">
    <text evidence="6">Belongs to the methyltransferase superfamily. RsmI family.</text>
</comment>
<dbReference type="Proteomes" id="UP001501736">
    <property type="component" value="Unassembled WGS sequence"/>
</dbReference>
<dbReference type="EC" id="2.1.1.198" evidence="6"/>
<comment type="caution">
    <text evidence="9">The sequence shown here is derived from an EMBL/GenBank/DDBJ whole genome shotgun (WGS) entry which is preliminary data.</text>
</comment>
<evidence type="ECO:0000313" key="9">
    <source>
        <dbReference type="EMBL" id="GAA3285034.1"/>
    </source>
</evidence>
<dbReference type="CDD" id="cd11648">
    <property type="entry name" value="RsmI"/>
    <property type="match status" value="1"/>
</dbReference>
<keyword evidence="2 6" id="KW-0698">rRNA processing</keyword>
<dbReference type="PIRSF" id="PIRSF005917">
    <property type="entry name" value="MTase_YraL"/>
    <property type="match status" value="1"/>
</dbReference>
<feature type="compositionally biased region" description="Acidic residues" evidence="7">
    <location>
        <begin position="34"/>
        <end position="47"/>
    </location>
</feature>
<dbReference type="HAMAP" id="MF_01877">
    <property type="entry name" value="16SrRNA_methyltr_I"/>
    <property type="match status" value="1"/>
</dbReference>
<evidence type="ECO:0000256" key="6">
    <source>
        <dbReference type="HAMAP-Rule" id="MF_01877"/>
    </source>
</evidence>
<sequence>MSDHDAQDELRGGPQDDAPEDAPEDAPADRADDASDDASEDAAEDEHETSAVAVPAGLWDVPLVLAATPIGNLSDASPRLRALLASAEIVAAEDTRRTRHLCQALGVRPTGRLVSLHEHNEASRAAEVVERAAAGARVLVVSDAGMPAVSDPGFRLVAAAVEAGVEVTAAPGASAVPTALALSGLPTDRFTFAGFMPRKGADRRRLLHRLAAEEWTTVLFESPHRTAATLAECAEQLGGERGAAMCRELTKKHEEVLRGSLAELAEQTASRQLRGEVVLVIGGAAEQAAPSHEDLVAEVLRRAEAGEKVKAAAKEVAAAHGATSRELYDAAVAARKG</sequence>
<dbReference type="RefSeq" id="WP_344720196.1">
    <property type="nucleotide sequence ID" value="NZ_BAAAYG010000005.1"/>
</dbReference>
<evidence type="ECO:0000313" key="10">
    <source>
        <dbReference type="Proteomes" id="UP001501736"/>
    </source>
</evidence>
<keyword evidence="1 6" id="KW-0963">Cytoplasm</keyword>
<keyword evidence="3 6" id="KW-0489">Methyltransferase</keyword>
<evidence type="ECO:0000256" key="4">
    <source>
        <dbReference type="ARBA" id="ARBA00022679"/>
    </source>
</evidence>
<dbReference type="PANTHER" id="PTHR46111">
    <property type="entry name" value="RIBOSOMAL RNA SMALL SUBUNIT METHYLTRANSFERASE I"/>
    <property type="match status" value="1"/>
</dbReference>
<evidence type="ECO:0000256" key="1">
    <source>
        <dbReference type="ARBA" id="ARBA00022490"/>
    </source>
</evidence>
<dbReference type="Gene3D" id="3.40.1010.10">
    <property type="entry name" value="Cobalt-precorrin-4 Transmethylase, Domain 1"/>
    <property type="match status" value="1"/>
</dbReference>
<keyword evidence="4 6" id="KW-0808">Transferase</keyword>
<comment type="catalytic activity">
    <reaction evidence="6">
        <text>cytidine(1402) in 16S rRNA + S-adenosyl-L-methionine = 2'-O-methylcytidine(1402) in 16S rRNA + S-adenosyl-L-homocysteine + H(+)</text>
        <dbReference type="Rhea" id="RHEA:42924"/>
        <dbReference type="Rhea" id="RHEA-COMP:10285"/>
        <dbReference type="Rhea" id="RHEA-COMP:10286"/>
        <dbReference type="ChEBI" id="CHEBI:15378"/>
        <dbReference type="ChEBI" id="CHEBI:57856"/>
        <dbReference type="ChEBI" id="CHEBI:59789"/>
        <dbReference type="ChEBI" id="CHEBI:74495"/>
        <dbReference type="ChEBI" id="CHEBI:82748"/>
        <dbReference type="EC" id="2.1.1.198"/>
    </reaction>
</comment>
<evidence type="ECO:0000259" key="8">
    <source>
        <dbReference type="Pfam" id="PF00590"/>
    </source>
</evidence>
<dbReference type="InterPro" id="IPR008189">
    <property type="entry name" value="rRNA_ssu_MeTfrase_I"/>
</dbReference>
<dbReference type="NCBIfam" id="TIGR00096">
    <property type="entry name" value="16S rRNA (cytidine(1402)-2'-O)-methyltransferase"/>
    <property type="match status" value="1"/>
</dbReference>
<dbReference type="EMBL" id="BAAAYG010000005">
    <property type="protein sequence ID" value="GAA3285034.1"/>
    <property type="molecule type" value="Genomic_DNA"/>
</dbReference>
<feature type="compositionally biased region" description="Basic and acidic residues" evidence="7">
    <location>
        <begin position="1"/>
        <end position="11"/>
    </location>
</feature>
<dbReference type="PANTHER" id="PTHR46111:SF1">
    <property type="entry name" value="RIBOSOMAL RNA SMALL SUBUNIT METHYLTRANSFERASE I"/>
    <property type="match status" value="1"/>
</dbReference>
<proteinExistence type="inferred from homology"/>
<evidence type="ECO:0000256" key="3">
    <source>
        <dbReference type="ARBA" id="ARBA00022603"/>
    </source>
</evidence>
<keyword evidence="5 6" id="KW-0949">S-adenosyl-L-methionine</keyword>
<feature type="region of interest" description="Disordered" evidence="7">
    <location>
        <begin position="1"/>
        <end position="53"/>
    </location>
</feature>
<dbReference type="PROSITE" id="PS01296">
    <property type="entry name" value="RSMI"/>
    <property type="match status" value="1"/>
</dbReference>
<feature type="compositionally biased region" description="Acidic residues" evidence="7">
    <location>
        <begin position="17"/>
        <end position="26"/>
    </location>
</feature>
<comment type="function">
    <text evidence="6">Catalyzes the 2'-O-methylation of the ribose of cytidine 1402 (C1402) in 16S rRNA.</text>
</comment>
<dbReference type="InterPro" id="IPR014776">
    <property type="entry name" value="4pyrrole_Mease_sub2"/>
</dbReference>
<dbReference type="InterPro" id="IPR000878">
    <property type="entry name" value="4pyrrol_Mease"/>
</dbReference>
<protein>
    <recommendedName>
        <fullName evidence="6">Ribosomal RNA small subunit methyltransferase I</fullName>
        <ecNumber evidence="6">2.1.1.198</ecNumber>
    </recommendedName>
    <alternativeName>
        <fullName evidence="6">16S rRNA 2'-O-ribose C1402 methyltransferase</fullName>
    </alternativeName>
    <alternativeName>
        <fullName evidence="6">rRNA (cytidine-2'-O-)-methyltransferase RsmI</fullName>
    </alternativeName>
</protein>
<name>A0ABP6REK7_9MICC</name>